<comment type="caution">
    <text evidence="1">The sequence shown here is derived from an EMBL/GenBank/DDBJ whole genome shotgun (WGS) entry which is preliminary data.</text>
</comment>
<evidence type="ECO:0000313" key="1">
    <source>
        <dbReference type="EMBL" id="KAJ7301602.1"/>
    </source>
</evidence>
<sequence length="104" mass="11362">MIRASLTSGALGRFFFGTWISAEIVGDSGRNGEDGIGSAVESPGNSGAWSEVSKMQVLGRVYSEMNKSNQGIRYCPRASNDYRWNLELTRESVIPSGRRTQPSN</sequence>
<dbReference type="EMBL" id="JARIHO010000131">
    <property type="protein sequence ID" value="KAJ7301602.1"/>
    <property type="molecule type" value="Genomic_DNA"/>
</dbReference>
<name>A0AAD6YY83_9AGAR</name>
<gene>
    <name evidence="1" type="ORF">DFH08DRAFT_827403</name>
</gene>
<accession>A0AAD6YY83</accession>
<keyword evidence="2" id="KW-1185">Reference proteome</keyword>
<dbReference type="Proteomes" id="UP001218218">
    <property type="component" value="Unassembled WGS sequence"/>
</dbReference>
<organism evidence="1 2">
    <name type="scientific">Mycena albidolilacea</name>
    <dbReference type="NCBI Taxonomy" id="1033008"/>
    <lineage>
        <taxon>Eukaryota</taxon>
        <taxon>Fungi</taxon>
        <taxon>Dikarya</taxon>
        <taxon>Basidiomycota</taxon>
        <taxon>Agaricomycotina</taxon>
        <taxon>Agaricomycetes</taxon>
        <taxon>Agaricomycetidae</taxon>
        <taxon>Agaricales</taxon>
        <taxon>Marasmiineae</taxon>
        <taxon>Mycenaceae</taxon>
        <taxon>Mycena</taxon>
    </lineage>
</organism>
<protein>
    <submittedName>
        <fullName evidence="1">Uncharacterized protein</fullName>
    </submittedName>
</protein>
<reference evidence="1" key="1">
    <citation type="submission" date="2023-03" db="EMBL/GenBank/DDBJ databases">
        <title>Massive genome expansion in bonnet fungi (Mycena s.s.) driven by repeated elements and novel gene families across ecological guilds.</title>
        <authorList>
            <consortium name="Lawrence Berkeley National Laboratory"/>
            <person name="Harder C.B."/>
            <person name="Miyauchi S."/>
            <person name="Viragh M."/>
            <person name="Kuo A."/>
            <person name="Thoen E."/>
            <person name="Andreopoulos B."/>
            <person name="Lu D."/>
            <person name="Skrede I."/>
            <person name="Drula E."/>
            <person name="Henrissat B."/>
            <person name="Morin E."/>
            <person name="Kohler A."/>
            <person name="Barry K."/>
            <person name="LaButti K."/>
            <person name="Morin E."/>
            <person name="Salamov A."/>
            <person name="Lipzen A."/>
            <person name="Mereny Z."/>
            <person name="Hegedus B."/>
            <person name="Baldrian P."/>
            <person name="Stursova M."/>
            <person name="Weitz H."/>
            <person name="Taylor A."/>
            <person name="Grigoriev I.V."/>
            <person name="Nagy L.G."/>
            <person name="Martin F."/>
            <person name="Kauserud H."/>
        </authorList>
    </citation>
    <scope>NUCLEOTIDE SEQUENCE</scope>
    <source>
        <strain evidence="1">CBHHK002</strain>
    </source>
</reference>
<dbReference type="AlphaFoldDB" id="A0AAD6YY83"/>
<proteinExistence type="predicted"/>
<evidence type="ECO:0000313" key="2">
    <source>
        <dbReference type="Proteomes" id="UP001218218"/>
    </source>
</evidence>